<dbReference type="OrthoDB" id="9805307at2"/>
<dbReference type="GO" id="GO:0046872">
    <property type="term" value="F:metal ion binding"/>
    <property type="evidence" value="ECO:0007669"/>
    <property type="project" value="UniProtKB-KW"/>
</dbReference>
<keyword evidence="2" id="KW-0479">Metal-binding</keyword>
<keyword evidence="4" id="KW-0670">Pyruvate</keyword>
<proteinExistence type="inferred from homology"/>
<organism evidence="4 5">
    <name type="scientific">Streptosporangium subroseum</name>
    <dbReference type="NCBI Taxonomy" id="106412"/>
    <lineage>
        <taxon>Bacteria</taxon>
        <taxon>Bacillati</taxon>
        <taxon>Actinomycetota</taxon>
        <taxon>Actinomycetes</taxon>
        <taxon>Streptosporangiales</taxon>
        <taxon>Streptosporangiaceae</taxon>
        <taxon>Streptosporangium</taxon>
    </lineage>
</organism>
<evidence type="ECO:0000313" key="4">
    <source>
        <dbReference type="EMBL" id="SNT17017.1"/>
    </source>
</evidence>
<dbReference type="Gene3D" id="3.90.850.10">
    <property type="entry name" value="Fumarylacetoacetase-like, C-terminal domain"/>
    <property type="match status" value="1"/>
</dbReference>
<accession>A0A239KFA0</accession>
<name>A0A239KFA0_9ACTN</name>
<dbReference type="GO" id="GO:0016853">
    <property type="term" value="F:isomerase activity"/>
    <property type="evidence" value="ECO:0007669"/>
    <property type="project" value="UniProtKB-ARBA"/>
</dbReference>
<dbReference type="SUPFAM" id="SSF56529">
    <property type="entry name" value="FAH"/>
    <property type="match status" value="1"/>
</dbReference>
<dbReference type="EMBL" id="FZOD01000027">
    <property type="protein sequence ID" value="SNT17017.1"/>
    <property type="molecule type" value="Genomic_DNA"/>
</dbReference>
<gene>
    <name evidence="4" type="ORF">SAMN05216276_102719</name>
</gene>
<keyword evidence="5" id="KW-1185">Reference proteome</keyword>
<dbReference type="Pfam" id="PF01557">
    <property type="entry name" value="FAA_hydrolase"/>
    <property type="match status" value="1"/>
</dbReference>
<evidence type="ECO:0000256" key="1">
    <source>
        <dbReference type="ARBA" id="ARBA00010211"/>
    </source>
</evidence>
<dbReference type="PANTHER" id="PTHR42796:SF4">
    <property type="entry name" value="FUMARYLACETOACETATE HYDROLASE DOMAIN-CONTAINING PROTEIN 2A"/>
    <property type="match status" value="1"/>
</dbReference>
<dbReference type="GO" id="GO:0016787">
    <property type="term" value="F:hydrolase activity"/>
    <property type="evidence" value="ECO:0007669"/>
    <property type="project" value="UniProtKB-KW"/>
</dbReference>
<dbReference type="AlphaFoldDB" id="A0A239KFA0"/>
<evidence type="ECO:0000256" key="2">
    <source>
        <dbReference type="ARBA" id="ARBA00022723"/>
    </source>
</evidence>
<sequence length="281" mass="30184">MRLATIRVGDTTRAVRLDDDAAIELGAADLVEVLRRPDWRTSAREADGPSHPLDTLDYAPLVLAPEKIFCVGLNYRSHILEMGRTLPEHPTLFAKFSRALIGAYDDIVLPAASQEMDWEAELAVVIGAPVRNASPDEARAAIGGYTVLNDVTARDWQYRTLQWLQGKTFEATTPIGPWLVTDDAGDTDGGASAGGAELSCELDGETVQRADIGDLVFGPAELVSYISQIVTLMPGDVIATGTPGGVGHAREPARYLADGSVLTTRIAGIGECRNICRQEVR</sequence>
<dbReference type="GO" id="GO:0019752">
    <property type="term" value="P:carboxylic acid metabolic process"/>
    <property type="evidence" value="ECO:0007669"/>
    <property type="project" value="UniProtKB-ARBA"/>
</dbReference>
<reference evidence="4 5" key="1">
    <citation type="submission" date="2017-06" db="EMBL/GenBank/DDBJ databases">
        <authorList>
            <person name="Kim H.J."/>
            <person name="Triplett B.A."/>
        </authorList>
    </citation>
    <scope>NUCLEOTIDE SEQUENCE [LARGE SCALE GENOMIC DNA]</scope>
    <source>
        <strain evidence="4 5">CGMCC 4.2132</strain>
    </source>
</reference>
<protein>
    <submittedName>
        <fullName evidence="4">Acylpyruvate hydrolase</fullName>
    </submittedName>
</protein>
<dbReference type="InterPro" id="IPR011234">
    <property type="entry name" value="Fumarylacetoacetase-like_C"/>
</dbReference>
<evidence type="ECO:0000259" key="3">
    <source>
        <dbReference type="Pfam" id="PF01557"/>
    </source>
</evidence>
<dbReference type="PANTHER" id="PTHR42796">
    <property type="entry name" value="FUMARYLACETOACETATE HYDROLASE DOMAIN-CONTAINING PROTEIN 2A-RELATED"/>
    <property type="match status" value="1"/>
</dbReference>
<keyword evidence="4" id="KW-0378">Hydrolase</keyword>
<dbReference type="InterPro" id="IPR036663">
    <property type="entry name" value="Fumarylacetoacetase_C_sf"/>
</dbReference>
<dbReference type="FunFam" id="3.90.850.10:FF:000002">
    <property type="entry name" value="2-hydroxyhepta-2,4-diene-1,7-dioate isomerase"/>
    <property type="match status" value="1"/>
</dbReference>
<dbReference type="InterPro" id="IPR051121">
    <property type="entry name" value="FAH"/>
</dbReference>
<dbReference type="RefSeq" id="WP_089209799.1">
    <property type="nucleotide sequence ID" value="NZ_FZOD01000027.1"/>
</dbReference>
<evidence type="ECO:0000313" key="5">
    <source>
        <dbReference type="Proteomes" id="UP000198282"/>
    </source>
</evidence>
<dbReference type="Proteomes" id="UP000198282">
    <property type="component" value="Unassembled WGS sequence"/>
</dbReference>
<feature type="domain" description="Fumarylacetoacetase-like C-terminal" evidence="3">
    <location>
        <begin position="67"/>
        <end position="274"/>
    </location>
</feature>
<comment type="similarity">
    <text evidence="1">Belongs to the FAH family.</text>
</comment>